<protein>
    <submittedName>
        <fullName evidence="11">Uncharacterized protein</fullName>
    </submittedName>
</protein>
<dbReference type="PROSITE" id="PS50294">
    <property type="entry name" value="WD_REPEATS_REGION"/>
    <property type="match status" value="1"/>
</dbReference>
<dbReference type="InterPro" id="IPR001680">
    <property type="entry name" value="WD40_rpt"/>
</dbReference>
<feature type="compositionally biased region" description="Basic and acidic residues" evidence="10">
    <location>
        <begin position="501"/>
        <end position="511"/>
    </location>
</feature>
<evidence type="ECO:0000256" key="8">
    <source>
        <dbReference type="ARBA" id="ARBA00023228"/>
    </source>
</evidence>
<dbReference type="PROSITE" id="PS00678">
    <property type="entry name" value="WD_REPEATS_1"/>
    <property type="match status" value="1"/>
</dbReference>
<dbReference type="PANTHER" id="PTHR11024:SF3">
    <property type="entry name" value="NUCLEOPORIN SEH1"/>
    <property type="match status" value="1"/>
</dbReference>
<feature type="region of interest" description="Disordered" evidence="10">
    <location>
        <begin position="274"/>
        <end position="300"/>
    </location>
</feature>
<feature type="region of interest" description="Disordered" evidence="10">
    <location>
        <begin position="496"/>
        <end position="565"/>
    </location>
</feature>
<evidence type="ECO:0000256" key="7">
    <source>
        <dbReference type="ARBA" id="ARBA00022927"/>
    </source>
</evidence>
<proteinExistence type="inferred from homology"/>
<name>A0A7R8W4J4_9CRUS</name>
<dbReference type="GO" id="GO:0035859">
    <property type="term" value="C:Seh1-associated complex"/>
    <property type="evidence" value="ECO:0007669"/>
    <property type="project" value="TreeGrafter"/>
</dbReference>
<dbReference type="PANTHER" id="PTHR11024">
    <property type="entry name" value="NUCLEAR PORE COMPLEX PROTEIN SEC13 / SEH1 FAMILY MEMBER"/>
    <property type="match status" value="1"/>
</dbReference>
<dbReference type="GO" id="GO:0015031">
    <property type="term" value="P:protein transport"/>
    <property type="evidence" value="ECO:0007669"/>
    <property type="project" value="UniProtKB-KW"/>
</dbReference>
<organism evidence="11">
    <name type="scientific">Cyprideis torosa</name>
    <dbReference type="NCBI Taxonomy" id="163714"/>
    <lineage>
        <taxon>Eukaryota</taxon>
        <taxon>Metazoa</taxon>
        <taxon>Ecdysozoa</taxon>
        <taxon>Arthropoda</taxon>
        <taxon>Crustacea</taxon>
        <taxon>Oligostraca</taxon>
        <taxon>Ostracoda</taxon>
        <taxon>Podocopa</taxon>
        <taxon>Podocopida</taxon>
        <taxon>Cytherocopina</taxon>
        <taxon>Cytheroidea</taxon>
        <taxon>Cytherideidae</taxon>
        <taxon>Cyprideis</taxon>
    </lineage>
</organism>
<keyword evidence="4" id="KW-0813">Transport</keyword>
<dbReference type="AlphaFoldDB" id="A0A7R8W4J4"/>
<keyword evidence="9" id="KW-0539">Nucleus</keyword>
<feature type="compositionally biased region" description="Pro residues" evidence="10">
    <location>
        <begin position="157"/>
        <end position="171"/>
    </location>
</feature>
<evidence type="ECO:0000256" key="6">
    <source>
        <dbReference type="ARBA" id="ARBA00022737"/>
    </source>
</evidence>
<comment type="subcellular location">
    <subcellularLocation>
        <location evidence="2">Lysosome</location>
    </subcellularLocation>
    <subcellularLocation>
        <location evidence="1">Nucleus envelope</location>
    </subcellularLocation>
</comment>
<evidence type="ECO:0000256" key="2">
    <source>
        <dbReference type="ARBA" id="ARBA00004371"/>
    </source>
</evidence>
<dbReference type="GO" id="GO:0031080">
    <property type="term" value="C:nuclear pore outer ring"/>
    <property type="evidence" value="ECO:0007669"/>
    <property type="project" value="TreeGrafter"/>
</dbReference>
<dbReference type="SUPFAM" id="SSF50978">
    <property type="entry name" value="WD40 repeat-like"/>
    <property type="match status" value="1"/>
</dbReference>
<evidence type="ECO:0000256" key="9">
    <source>
        <dbReference type="ARBA" id="ARBA00023242"/>
    </source>
</evidence>
<dbReference type="InterPro" id="IPR015943">
    <property type="entry name" value="WD40/YVTN_repeat-like_dom_sf"/>
</dbReference>
<dbReference type="OrthoDB" id="364224at2759"/>
<dbReference type="PROSITE" id="PS50082">
    <property type="entry name" value="WD_REPEATS_2"/>
    <property type="match status" value="1"/>
</dbReference>
<dbReference type="GO" id="GO:1904263">
    <property type="term" value="P:positive regulation of TORC1 signaling"/>
    <property type="evidence" value="ECO:0007669"/>
    <property type="project" value="TreeGrafter"/>
</dbReference>
<keyword evidence="6" id="KW-0677">Repeat</keyword>
<dbReference type="InterPro" id="IPR037363">
    <property type="entry name" value="Sec13/Seh1_fam"/>
</dbReference>
<evidence type="ECO:0000256" key="5">
    <source>
        <dbReference type="ARBA" id="ARBA00022574"/>
    </source>
</evidence>
<evidence type="ECO:0000313" key="11">
    <source>
        <dbReference type="EMBL" id="CAD7222565.1"/>
    </source>
</evidence>
<evidence type="ECO:0000256" key="1">
    <source>
        <dbReference type="ARBA" id="ARBA00004259"/>
    </source>
</evidence>
<keyword evidence="7" id="KW-0653">Protein transport</keyword>
<dbReference type="GO" id="GO:0005764">
    <property type="term" value="C:lysosome"/>
    <property type="evidence" value="ECO:0007669"/>
    <property type="project" value="UniProtKB-SubCell"/>
</dbReference>
<comment type="similarity">
    <text evidence="3">Belongs to the WD repeat SEC13 family.</text>
</comment>
<dbReference type="GO" id="GO:0034198">
    <property type="term" value="P:cellular response to amino acid starvation"/>
    <property type="evidence" value="ECO:0007669"/>
    <property type="project" value="TreeGrafter"/>
</dbReference>
<sequence length="565" mass="60386">MDSLKRLSMKGRSLLLEDRKTVTPIMAPQGSSEPADEKAVAATPSGATAGLELLPLVDSVYRPLVIHADHLDLIQDVAYDIYGRRMVSCSSDQTVKVWDLSSNGQEWKCTSGWKAHLGAVWKVTWAHPEFGQIIATCSFDRSAAVWEEVSASREGGSPPPPPTPSAAPPSTPGTAIAAPAQKKKQWLLRASLVDSRSSLTDVKFSPKELGLQLATCSSDGVVRIYEALDVMNLAQWRKDFDLNLKASCSCLAWSPVAIGVSNPLIAVGSNDSSRFSSSSSSATSIPSASAGGSSNAAYNSGGASSTSRIALYEYRENTQQWVRAEVTGDFHCSTPVNDICFAPNVGRSCHLLAVASQQVKIFSIRTRSVSSLQDGSNSSVASGHYYSLEATLCLEDSSHIPTAWRVAWNATGTMLSSTGDDGFLRLYRLLPGGTSQWACCMVLQGNGLVANSLPGTNRLMAEEAAKAYRRVSALQNVQESTSPSVELTRLTPLSAVGKSLSEPKRQNKRELGASGSSGDFLPAFFDSKERGGGSLKANSTKSTQASTDTSTLPEPQPRARRFYLE</sequence>
<gene>
    <name evidence="11" type="ORF">CTOB1V02_LOCUS567</name>
</gene>
<dbReference type="InterPro" id="IPR019775">
    <property type="entry name" value="WD40_repeat_CS"/>
</dbReference>
<evidence type="ECO:0000256" key="3">
    <source>
        <dbReference type="ARBA" id="ARBA00010102"/>
    </source>
</evidence>
<keyword evidence="5" id="KW-0853">WD repeat</keyword>
<keyword evidence="8" id="KW-0458">Lysosome</keyword>
<reference evidence="11" key="1">
    <citation type="submission" date="2020-11" db="EMBL/GenBank/DDBJ databases">
        <authorList>
            <person name="Tran Van P."/>
        </authorList>
    </citation>
    <scope>NUCLEOTIDE SEQUENCE</scope>
</reference>
<accession>A0A7R8W4J4</accession>
<evidence type="ECO:0000256" key="4">
    <source>
        <dbReference type="ARBA" id="ARBA00022448"/>
    </source>
</evidence>
<dbReference type="EMBL" id="OB660074">
    <property type="protein sequence ID" value="CAD7222565.1"/>
    <property type="molecule type" value="Genomic_DNA"/>
</dbReference>
<feature type="region of interest" description="Disordered" evidence="10">
    <location>
        <begin position="149"/>
        <end position="176"/>
    </location>
</feature>
<dbReference type="Pfam" id="PF00400">
    <property type="entry name" value="WD40"/>
    <property type="match status" value="3"/>
</dbReference>
<feature type="compositionally biased region" description="Polar residues" evidence="10">
    <location>
        <begin position="536"/>
        <end position="553"/>
    </location>
</feature>
<dbReference type="GO" id="GO:0005198">
    <property type="term" value="F:structural molecule activity"/>
    <property type="evidence" value="ECO:0007669"/>
    <property type="project" value="InterPro"/>
</dbReference>
<dbReference type="InterPro" id="IPR036322">
    <property type="entry name" value="WD40_repeat_dom_sf"/>
</dbReference>
<evidence type="ECO:0000256" key="10">
    <source>
        <dbReference type="SAM" id="MobiDB-lite"/>
    </source>
</evidence>
<dbReference type="Gene3D" id="2.130.10.10">
    <property type="entry name" value="YVTN repeat-like/Quinoprotein amine dehydrogenase"/>
    <property type="match status" value="1"/>
</dbReference>
<dbReference type="SMART" id="SM00320">
    <property type="entry name" value="WD40"/>
    <property type="match status" value="5"/>
</dbReference>